<feature type="chain" id="PRO_5013199561" description="Low molecular weight antigen MTB12-like C-terminal domain-containing protein" evidence="4">
    <location>
        <begin position="27"/>
        <end position="210"/>
    </location>
</feature>
<comment type="similarity">
    <text evidence="2">Belongs to the MTB12 family.</text>
</comment>
<name>A0A1L7D2P3_9CORY</name>
<feature type="region of interest" description="Disordered" evidence="3">
    <location>
        <begin position="171"/>
        <end position="210"/>
    </location>
</feature>
<dbReference type="OrthoDB" id="4567960at2"/>
<gene>
    <name evidence="6" type="ORF">CPHO_04365</name>
</gene>
<accession>A0A1L7D2P3</accession>
<evidence type="ECO:0000256" key="4">
    <source>
        <dbReference type="SAM" id="SignalP"/>
    </source>
</evidence>
<sequence>MKAHQLRTFALLATAGIALSACSAESAEDSATTQGSQTTTAAAPAQDTATAPELPSAADLNAVLARAIDPHLPIEEKVASVQGGEQAPELFDLMASSQAESGATFEVVDPVLPGYTPDSVLATARMMIPEQPDQIAENVEFIYEGGSWKLSQSWACTLVSNTVAPEQVPPMCSAQATAQDPALAGEQVPEQPAPDAPPADAPAPEAPPAG</sequence>
<feature type="signal peptide" evidence="4">
    <location>
        <begin position="1"/>
        <end position="26"/>
    </location>
</feature>
<evidence type="ECO:0000313" key="7">
    <source>
        <dbReference type="Proteomes" id="UP000185491"/>
    </source>
</evidence>
<dbReference type="AlphaFoldDB" id="A0A1L7D2P3"/>
<dbReference type="Pfam" id="PF26580">
    <property type="entry name" value="Mtb12_C"/>
    <property type="match status" value="1"/>
</dbReference>
<organism evidence="6 7">
    <name type="scientific">Corynebacterium phocae</name>
    <dbReference type="NCBI Taxonomy" id="161895"/>
    <lineage>
        <taxon>Bacteria</taxon>
        <taxon>Bacillati</taxon>
        <taxon>Actinomycetota</taxon>
        <taxon>Actinomycetes</taxon>
        <taxon>Mycobacteriales</taxon>
        <taxon>Corynebacteriaceae</taxon>
        <taxon>Corynebacterium</taxon>
    </lineage>
</organism>
<evidence type="ECO:0000259" key="5">
    <source>
        <dbReference type="Pfam" id="PF26580"/>
    </source>
</evidence>
<keyword evidence="1 4" id="KW-0732">Signal</keyword>
<dbReference type="PROSITE" id="PS51257">
    <property type="entry name" value="PROKAR_LIPOPROTEIN"/>
    <property type="match status" value="1"/>
</dbReference>
<feature type="domain" description="Low molecular weight antigen MTB12-like C-terminal" evidence="5">
    <location>
        <begin position="54"/>
        <end position="165"/>
    </location>
</feature>
<keyword evidence="7" id="KW-1185">Reference proteome</keyword>
<evidence type="ECO:0000256" key="2">
    <source>
        <dbReference type="ARBA" id="ARBA00093774"/>
    </source>
</evidence>
<reference evidence="6 7" key="1">
    <citation type="submission" date="2014-08" db="EMBL/GenBank/DDBJ databases">
        <title>Complete genome sequence of Corynebacterium phocae M408/89/1(T)(=DSM 44612(T)), isolated from the common seal (Phoca vitulina).</title>
        <authorList>
            <person name="Ruckert C."/>
            <person name="Albersmeier A."/>
            <person name="Winkler A."/>
            <person name="Kalinowski J."/>
        </authorList>
    </citation>
    <scope>NUCLEOTIDE SEQUENCE [LARGE SCALE GENOMIC DNA]</scope>
    <source>
        <strain evidence="6 7">M408/89/1</strain>
    </source>
</reference>
<evidence type="ECO:0000256" key="1">
    <source>
        <dbReference type="ARBA" id="ARBA00022729"/>
    </source>
</evidence>
<protein>
    <recommendedName>
        <fullName evidence="5">Low molecular weight antigen MTB12-like C-terminal domain-containing protein</fullName>
    </recommendedName>
</protein>
<feature type="region of interest" description="Disordered" evidence="3">
    <location>
        <begin position="30"/>
        <end position="51"/>
    </location>
</feature>
<dbReference type="KEGG" id="cpho:CPHO_04365"/>
<evidence type="ECO:0000256" key="3">
    <source>
        <dbReference type="SAM" id="MobiDB-lite"/>
    </source>
</evidence>
<evidence type="ECO:0000313" key="6">
    <source>
        <dbReference type="EMBL" id="APT92252.1"/>
    </source>
</evidence>
<dbReference type="RefSeq" id="WP_075733538.1">
    <property type="nucleotide sequence ID" value="NZ_CP009249.1"/>
</dbReference>
<dbReference type="STRING" id="161895.CPHO_04365"/>
<dbReference type="InterPro" id="IPR058644">
    <property type="entry name" value="Mtb12-like_C"/>
</dbReference>
<proteinExistence type="inferred from homology"/>
<dbReference type="Proteomes" id="UP000185491">
    <property type="component" value="Chromosome"/>
</dbReference>
<feature type="compositionally biased region" description="Pro residues" evidence="3">
    <location>
        <begin position="191"/>
        <end position="210"/>
    </location>
</feature>
<dbReference type="EMBL" id="CP009249">
    <property type="protein sequence ID" value="APT92252.1"/>
    <property type="molecule type" value="Genomic_DNA"/>
</dbReference>